<dbReference type="SUPFAM" id="SSF110849">
    <property type="entry name" value="ParB/Sulfiredoxin"/>
    <property type="match status" value="1"/>
</dbReference>
<sequence length="274" mass="29797">MAKNSVDAYGASGKTNVLFFQPDALVLVSDPNSPLYDERVHLPVDERLARNIDYQGVLEPVAVSKNPETGAVEVVFGRQRVKAAMLANEWREARGEPPRQVPGVVYQGKRQNALDAIASENEARTADTPLGRAEKMRRHMALGRGEDQIAVIYNCTITTVRDTLALLDSPKAVQDAVEGGQITLTHAKALAKLEPDQQRAKVAELVAAGKDAKPHERSRRQAAVMGERPRVKSRKQILAALQDASGDYAAALRWVLGEANADAQPVPQSQQEPA</sequence>
<evidence type="ECO:0000313" key="4">
    <source>
        <dbReference type="Proteomes" id="UP000001027"/>
    </source>
</evidence>
<dbReference type="Gene3D" id="1.10.10.2830">
    <property type="match status" value="1"/>
</dbReference>
<dbReference type="HOGENOM" id="CLU_092377_0_0_4"/>
<dbReference type="EMBL" id="BX640442">
    <property type="protein sequence ID" value="CAE32171.1"/>
    <property type="molecule type" value="Genomic_DNA"/>
</dbReference>
<dbReference type="Proteomes" id="UP000001027">
    <property type="component" value="Chromosome"/>
</dbReference>
<dbReference type="InterPro" id="IPR050336">
    <property type="entry name" value="Chromosome_partition/occlusion"/>
</dbReference>
<dbReference type="RefSeq" id="WP_010926234.1">
    <property type="nucleotide sequence ID" value="NC_002927.3"/>
</dbReference>
<evidence type="ECO:0000313" key="3">
    <source>
        <dbReference type="EMBL" id="CAE32171.1"/>
    </source>
</evidence>
<dbReference type="Gene3D" id="3.90.1530.30">
    <property type="match status" value="1"/>
</dbReference>
<accession>A0A0H3LLE6</accession>
<dbReference type="Pfam" id="PF17762">
    <property type="entry name" value="HTH_ParB"/>
    <property type="match status" value="1"/>
</dbReference>
<gene>
    <name evidence="3" type="ordered locus">BB1674</name>
</gene>
<reference evidence="3 4" key="1">
    <citation type="journal article" date="2003" name="Nat. Genet.">
        <title>Comparative analysis of the genome sequences of Bordetella pertussis, Bordetella parapertussis and Bordetella bronchiseptica.</title>
        <authorList>
            <person name="Parkhill J."/>
            <person name="Sebaihia M."/>
            <person name="Preston A."/>
            <person name="Murphy L.D."/>
            <person name="Thomson N.R."/>
            <person name="Harris D.E."/>
            <person name="Holden M.T.G."/>
            <person name="Churcher C.M."/>
            <person name="Bentley S.D."/>
            <person name="Mungall K.L."/>
            <person name="Cerdeno-Tarraga A.-M."/>
            <person name="Temple L."/>
            <person name="James K.D."/>
            <person name="Harris B."/>
            <person name="Quail M.A."/>
            <person name="Achtman M."/>
            <person name="Atkin R."/>
            <person name="Baker S."/>
            <person name="Basham D."/>
            <person name="Bason N."/>
            <person name="Cherevach I."/>
            <person name="Chillingworth T."/>
            <person name="Collins M."/>
            <person name="Cronin A."/>
            <person name="Davis P."/>
            <person name="Doggett J."/>
            <person name="Feltwell T."/>
            <person name="Goble A."/>
            <person name="Hamlin N."/>
            <person name="Hauser H."/>
            <person name="Holroyd S."/>
            <person name="Jagels K."/>
            <person name="Leather S."/>
            <person name="Moule S."/>
            <person name="Norberczak H."/>
            <person name="O'Neil S."/>
            <person name="Ormond D."/>
            <person name="Price C."/>
            <person name="Rabbinowitsch E."/>
            <person name="Rutter S."/>
            <person name="Sanders M."/>
            <person name="Saunders D."/>
            <person name="Seeger K."/>
            <person name="Sharp S."/>
            <person name="Simmonds M."/>
            <person name="Skelton J."/>
            <person name="Squares R."/>
            <person name="Squares S."/>
            <person name="Stevens K."/>
            <person name="Unwin L."/>
            <person name="Whitehead S."/>
            <person name="Barrell B.G."/>
            <person name="Maskell D.J."/>
        </authorList>
    </citation>
    <scope>NUCLEOTIDE SEQUENCE [LARGE SCALE GENOMIC DNA]</scope>
    <source>
        <strain evidence="3 4">ATCC BAA-588 / NCTC 13252 / RB50</strain>
    </source>
</reference>
<proteinExistence type="predicted"/>
<feature type="region of interest" description="Disordered" evidence="1">
    <location>
        <begin position="209"/>
        <end position="229"/>
    </location>
</feature>
<dbReference type="InterPro" id="IPR036086">
    <property type="entry name" value="ParB/Sulfiredoxin_sf"/>
</dbReference>
<feature type="domain" description="ParB/Spo0J HTH" evidence="2">
    <location>
        <begin position="128"/>
        <end position="216"/>
    </location>
</feature>
<dbReference type="InterPro" id="IPR041468">
    <property type="entry name" value="HTH_ParB/Spo0J"/>
</dbReference>
<name>A0A0H3LLE6_BORBR</name>
<evidence type="ECO:0000259" key="2">
    <source>
        <dbReference type="Pfam" id="PF17762"/>
    </source>
</evidence>
<dbReference type="GO" id="GO:0005694">
    <property type="term" value="C:chromosome"/>
    <property type="evidence" value="ECO:0007669"/>
    <property type="project" value="TreeGrafter"/>
</dbReference>
<dbReference type="KEGG" id="bbr:BB1674"/>
<protein>
    <recommendedName>
        <fullName evidence="2">ParB/Spo0J HTH domain-containing protein</fullName>
    </recommendedName>
</protein>
<dbReference type="PANTHER" id="PTHR33375:SF1">
    <property type="entry name" value="CHROMOSOME-PARTITIONING PROTEIN PARB-RELATED"/>
    <property type="match status" value="1"/>
</dbReference>
<dbReference type="eggNOG" id="COG1475">
    <property type="taxonomic scope" value="Bacteria"/>
</dbReference>
<evidence type="ECO:0000256" key="1">
    <source>
        <dbReference type="SAM" id="MobiDB-lite"/>
    </source>
</evidence>
<dbReference type="SUPFAM" id="SSF109709">
    <property type="entry name" value="KorB DNA-binding domain-like"/>
    <property type="match status" value="1"/>
</dbReference>
<dbReference type="PANTHER" id="PTHR33375">
    <property type="entry name" value="CHROMOSOME-PARTITIONING PROTEIN PARB-RELATED"/>
    <property type="match status" value="1"/>
</dbReference>
<dbReference type="AlphaFoldDB" id="A0A0H3LLE6"/>
<dbReference type="GO" id="GO:0007059">
    <property type="term" value="P:chromosome segregation"/>
    <property type="evidence" value="ECO:0007669"/>
    <property type="project" value="TreeGrafter"/>
</dbReference>
<organism evidence="3 4">
    <name type="scientific">Bordetella bronchiseptica (strain ATCC BAA-588 / NCTC 13252 / RB50)</name>
    <name type="common">Alcaligenes bronchisepticus</name>
    <dbReference type="NCBI Taxonomy" id="257310"/>
    <lineage>
        <taxon>Bacteria</taxon>
        <taxon>Pseudomonadati</taxon>
        <taxon>Pseudomonadota</taxon>
        <taxon>Betaproteobacteria</taxon>
        <taxon>Burkholderiales</taxon>
        <taxon>Alcaligenaceae</taxon>
        <taxon>Bordetella</taxon>
    </lineage>
</organism>